<name>A0ABD1ZXB5_VESSQ</name>
<accession>A0ABD1ZXB5</accession>
<evidence type="ECO:0000313" key="1">
    <source>
        <dbReference type="EMBL" id="KAL2712973.1"/>
    </source>
</evidence>
<sequence length="142" mass="15830">MSVGRWWSSQSQAIRRLGINATNRTADVRSINTGRCGTERSRVTSRGLARPILRDSAQKINDGLASPDVPTPELTTFVYSSVGYLGHKRVTFSPTQFVSMTTIARTPIKKLTLILHLCNLISDINKTVILSFYQQLKNSFCI</sequence>
<dbReference type="EMBL" id="JAUDFV010000164">
    <property type="protein sequence ID" value="KAL2712973.1"/>
    <property type="molecule type" value="Genomic_DNA"/>
</dbReference>
<keyword evidence="2" id="KW-1185">Reference proteome</keyword>
<evidence type="ECO:0000313" key="2">
    <source>
        <dbReference type="Proteomes" id="UP001607302"/>
    </source>
</evidence>
<reference evidence="1 2" key="1">
    <citation type="journal article" date="2024" name="Ann. Entomol. Soc. Am.">
        <title>Genomic analyses of the southern and eastern yellowjacket wasps (Hymenoptera: Vespidae) reveal evolutionary signatures of social life.</title>
        <authorList>
            <person name="Catto M.A."/>
            <person name="Caine P.B."/>
            <person name="Orr S.E."/>
            <person name="Hunt B.G."/>
            <person name="Goodisman M.A.D."/>
        </authorList>
    </citation>
    <scope>NUCLEOTIDE SEQUENCE [LARGE SCALE GENOMIC DNA]</scope>
    <source>
        <strain evidence="1">233</strain>
        <tissue evidence="1">Head and thorax</tissue>
    </source>
</reference>
<organism evidence="1 2">
    <name type="scientific">Vespula squamosa</name>
    <name type="common">Southern yellow jacket</name>
    <name type="synonym">Wasp</name>
    <dbReference type="NCBI Taxonomy" id="30214"/>
    <lineage>
        <taxon>Eukaryota</taxon>
        <taxon>Metazoa</taxon>
        <taxon>Ecdysozoa</taxon>
        <taxon>Arthropoda</taxon>
        <taxon>Hexapoda</taxon>
        <taxon>Insecta</taxon>
        <taxon>Pterygota</taxon>
        <taxon>Neoptera</taxon>
        <taxon>Endopterygota</taxon>
        <taxon>Hymenoptera</taxon>
        <taxon>Apocrita</taxon>
        <taxon>Aculeata</taxon>
        <taxon>Vespoidea</taxon>
        <taxon>Vespidae</taxon>
        <taxon>Vespinae</taxon>
        <taxon>Vespula</taxon>
    </lineage>
</organism>
<proteinExistence type="predicted"/>
<dbReference type="Proteomes" id="UP001607302">
    <property type="component" value="Unassembled WGS sequence"/>
</dbReference>
<dbReference type="AlphaFoldDB" id="A0ABD1ZXB5"/>
<comment type="caution">
    <text evidence="1">The sequence shown here is derived from an EMBL/GenBank/DDBJ whole genome shotgun (WGS) entry which is preliminary data.</text>
</comment>
<gene>
    <name evidence="1" type="ORF">V1478_017564</name>
</gene>
<protein>
    <submittedName>
        <fullName evidence="1">Uncharacterized protein</fullName>
    </submittedName>
</protein>